<dbReference type="RefSeq" id="WP_116974649.1">
    <property type="nucleotide sequence ID" value="NZ_QPMM01000002.1"/>
</dbReference>
<feature type="signal peptide" evidence="1">
    <location>
        <begin position="1"/>
        <end position="26"/>
    </location>
</feature>
<keyword evidence="1" id="KW-0732">Signal</keyword>
<proteinExistence type="predicted"/>
<evidence type="ECO:0000313" key="2">
    <source>
        <dbReference type="EMBL" id="RFS24761.1"/>
    </source>
</evidence>
<dbReference type="AlphaFoldDB" id="A0A3E1YE22"/>
<name>A0A3E1YE22_9BACT</name>
<organism evidence="2 3">
    <name type="scientific">Chitinophaga silvatica</name>
    <dbReference type="NCBI Taxonomy" id="2282649"/>
    <lineage>
        <taxon>Bacteria</taxon>
        <taxon>Pseudomonadati</taxon>
        <taxon>Bacteroidota</taxon>
        <taxon>Chitinophagia</taxon>
        <taxon>Chitinophagales</taxon>
        <taxon>Chitinophagaceae</taxon>
        <taxon>Chitinophaga</taxon>
    </lineage>
</organism>
<keyword evidence="3" id="KW-1185">Reference proteome</keyword>
<dbReference type="OrthoDB" id="657052at2"/>
<protein>
    <submittedName>
        <fullName evidence="2">Uncharacterized protein</fullName>
    </submittedName>
</protein>
<evidence type="ECO:0000313" key="3">
    <source>
        <dbReference type="Proteomes" id="UP000260644"/>
    </source>
</evidence>
<comment type="caution">
    <text evidence="2">The sequence shown here is derived from an EMBL/GenBank/DDBJ whole genome shotgun (WGS) entry which is preliminary data.</text>
</comment>
<evidence type="ECO:0000256" key="1">
    <source>
        <dbReference type="SAM" id="SignalP"/>
    </source>
</evidence>
<dbReference type="Proteomes" id="UP000260644">
    <property type="component" value="Unassembled WGS sequence"/>
</dbReference>
<reference evidence="2 3" key="1">
    <citation type="submission" date="2018-07" db="EMBL/GenBank/DDBJ databases">
        <title>Chitinophaga K2CV101002-2 sp. nov., isolated from a monsoon evergreen broad-leaved forest soil.</title>
        <authorList>
            <person name="Lv Y."/>
        </authorList>
    </citation>
    <scope>NUCLEOTIDE SEQUENCE [LARGE SCALE GENOMIC DNA]</scope>
    <source>
        <strain evidence="2 3">GDMCC 1.1288</strain>
    </source>
</reference>
<dbReference type="EMBL" id="QPMM01000002">
    <property type="protein sequence ID" value="RFS24761.1"/>
    <property type="molecule type" value="Genomic_DNA"/>
</dbReference>
<feature type="chain" id="PRO_5017828307" evidence="1">
    <location>
        <begin position="27"/>
        <end position="594"/>
    </location>
</feature>
<accession>A0A3E1YE22</accession>
<sequence length="594" mass="60610">MRNSLRIALRVILLGGVGLIASQADAQLKVGSNPTNIQKNAILELESKKQGLLLPRLDDFNGINGMGIPVKDGMLVYKMNAVDGVEGLYIRQAGAWVLLASAADAASNWKLSGNTGAAGDFLGTKNAAPITFKTNNQDRFIISSDGKLQAGANANIPTAATSVLDVLVLAADGTVSQRKMNASAFNKVVSTLDGLDGDLTFTLTGDATLDVVTKTASGTNLNMAVPIMSKTTQNYGFLSLADWNKIQASQKAIVIGNFAAASDPKGLSIDNTGAQASLVLHPADGTNPGGVSVAAQTFKGAKTFIDKVTAQNGLDVSAGGAAIKGGAVVDGGATINAGATINGGATVNGDATLNNKLILTSPAASTTGTTVLLHGTGGEVVTRTLNDAAFDGSITTINSLTGPKVDLKTGTTGTDFNISTDATTTPMAINLNIPNASTSTLRGLITNTNQNIGGVKKFGDSVYTAKSMLVGDSVHGANSTLQVGYGGTGTVSMPIKVVSSSTAVGDAYTVIVKSGTPVALELPKAVGSEGRIINIKKVPLVATTDDNTDNVVTINISSGSGDNIEGGASYQIINDWTFVTLQSDGVKGWYIIKK</sequence>
<gene>
    <name evidence="2" type="ORF">DVR12_06075</name>
</gene>